<accession>A0A931B5K8</accession>
<keyword evidence="2" id="KW-1133">Transmembrane helix</keyword>
<dbReference type="AlphaFoldDB" id="A0A931B5K8"/>
<keyword evidence="2" id="KW-0472">Membrane</keyword>
<evidence type="ECO:0000256" key="2">
    <source>
        <dbReference type="SAM" id="Phobius"/>
    </source>
</evidence>
<feature type="transmembrane region" description="Helical" evidence="2">
    <location>
        <begin position="78"/>
        <end position="98"/>
    </location>
</feature>
<dbReference type="Proteomes" id="UP000657385">
    <property type="component" value="Unassembled WGS sequence"/>
</dbReference>
<protein>
    <submittedName>
        <fullName evidence="3">Uncharacterized protein</fullName>
    </submittedName>
</protein>
<feature type="transmembrane region" description="Helical" evidence="2">
    <location>
        <begin position="104"/>
        <end position="122"/>
    </location>
</feature>
<evidence type="ECO:0000313" key="4">
    <source>
        <dbReference type="Proteomes" id="UP000657385"/>
    </source>
</evidence>
<name>A0A931B5K8_9ACTN</name>
<comment type="caution">
    <text evidence="3">The sequence shown here is derived from an EMBL/GenBank/DDBJ whole genome shotgun (WGS) entry which is preliminary data.</text>
</comment>
<evidence type="ECO:0000313" key="3">
    <source>
        <dbReference type="EMBL" id="MBF9069421.1"/>
    </source>
</evidence>
<reference evidence="3" key="1">
    <citation type="submission" date="2020-11" db="EMBL/GenBank/DDBJ databases">
        <title>Isolation and identification of active actinomycetes.</title>
        <authorList>
            <person name="Yu B."/>
        </authorList>
    </citation>
    <scope>NUCLEOTIDE SEQUENCE</scope>
    <source>
        <strain evidence="3">NEAU-YB345</strain>
    </source>
</reference>
<dbReference type="EMBL" id="JADPRT010000005">
    <property type="protein sequence ID" value="MBF9069421.1"/>
    <property type="molecule type" value="Genomic_DNA"/>
</dbReference>
<proteinExistence type="predicted"/>
<keyword evidence="4" id="KW-1185">Reference proteome</keyword>
<dbReference type="RefSeq" id="WP_196194553.1">
    <property type="nucleotide sequence ID" value="NZ_JADPRT010000005.1"/>
</dbReference>
<evidence type="ECO:0000256" key="1">
    <source>
        <dbReference type="SAM" id="MobiDB-lite"/>
    </source>
</evidence>
<feature type="transmembrane region" description="Helical" evidence="2">
    <location>
        <begin position="37"/>
        <end position="57"/>
    </location>
</feature>
<organism evidence="3 4">
    <name type="scientific">Streptacidiphilus fuscans</name>
    <dbReference type="NCBI Taxonomy" id="2789292"/>
    <lineage>
        <taxon>Bacteria</taxon>
        <taxon>Bacillati</taxon>
        <taxon>Actinomycetota</taxon>
        <taxon>Actinomycetes</taxon>
        <taxon>Kitasatosporales</taxon>
        <taxon>Streptomycetaceae</taxon>
        <taxon>Streptacidiphilus</taxon>
    </lineage>
</organism>
<keyword evidence="2" id="KW-0812">Transmembrane</keyword>
<sequence>MRNPATWSRAALMVAYLGLMAALAGVAWETAKIDLSGVAKVFTALAAGLMGAVINPATSKQAQKGLAQPQQPTIDAMWAAHAVIGCAALLVAAAALVVDGGRHVNASDAFVAMATAFGMLFVDTSSATHALAPAASPAPATAAAPATAPAASPAAEPVAATASGSAQTSTPNASA</sequence>
<feature type="region of interest" description="Disordered" evidence="1">
    <location>
        <begin position="138"/>
        <end position="175"/>
    </location>
</feature>
<gene>
    <name evidence="3" type="ORF">I2501_15460</name>
</gene>